<reference evidence="16" key="1">
    <citation type="journal article" date="2021" name="PeerJ">
        <title>Extensive microbial diversity within the chicken gut microbiome revealed by metagenomics and culture.</title>
        <authorList>
            <person name="Gilroy R."/>
            <person name="Ravi A."/>
            <person name="Getino M."/>
            <person name="Pursley I."/>
            <person name="Horton D.L."/>
            <person name="Alikhan N.F."/>
            <person name="Baker D."/>
            <person name="Gharbi K."/>
            <person name="Hall N."/>
            <person name="Watson M."/>
            <person name="Adriaenssens E.M."/>
            <person name="Foster-Nyarko E."/>
            <person name="Jarju S."/>
            <person name="Secka A."/>
            <person name="Antonio M."/>
            <person name="Oren A."/>
            <person name="Chaudhuri R.R."/>
            <person name="La Ragione R."/>
            <person name="Hildebrand F."/>
            <person name="Pallen M.J."/>
        </authorList>
    </citation>
    <scope>NUCLEOTIDE SEQUENCE</scope>
    <source>
        <strain evidence="16">ChiSxjej5B17-1746</strain>
    </source>
</reference>
<dbReference type="InterPro" id="IPR004462">
    <property type="entry name" value="Desulfoferrodoxin_N"/>
</dbReference>
<sequence>MTYRYQLYKCPVCGTVTEIVHDGVSAMICCGKTMELLDDREPVGTRESHMPVVEATENGCKVSVGSKLHGMEADHLIEWAEIRTADDTVLRKYFKAGDTPVAEFPVPADKVVFARAFCNKHGAWRAK</sequence>
<dbReference type="Proteomes" id="UP000824264">
    <property type="component" value="Unassembled WGS sequence"/>
</dbReference>
<dbReference type="PANTHER" id="PTHR36541">
    <property type="entry name" value="SUPEROXIDE REDUCTASE-RELATED"/>
    <property type="match status" value="1"/>
</dbReference>
<dbReference type="Gene3D" id="2.20.28.100">
    <property type="entry name" value="Desulphoferrodoxin, N-terminal domain"/>
    <property type="match status" value="1"/>
</dbReference>
<dbReference type="InterPro" id="IPR051233">
    <property type="entry name" value="Desulfoferrodoxin_SOR"/>
</dbReference>
<dbReference type="PANTHER" id="PTHR36541:SF1">
    <property type="entry name" value="SUPEROXIDE REDUCTASE-RELATED"/>
    <property type="match status" value="1"/>
</dbReference>
<dbReference type="SUPFAM" id="SSF49367">
    <property type="entry name" value="Superoxide reductase-like"/>
    <property type="match status" value="1"/>
</dbReference>
<dbReference type="NCBIfam" id="TIGR00319">
    <property type="entry name" value="desulf_FeS4"/>
    <property type="match status" value="1"/>
</dbReference>
<evidence type="ECO:0000256" key="9">
    <source>
        <dbReference type="ARBA" id="ARBA00023002"/>
    </source>
</evidence>
<evidence type="ECO:0000259" key="15">
    <source>
        <dbReference type="Pfam" id="PF06397"/>
    </source>
</evidence>
<evidence type="ECO:0000259" key="14">
    <source>
        <dbReference type="Pfam" id="PF01880"/>
    </source>
</evidence>
<evidence type="ECO:0000256" key="8">
    <source>
        <dbReference type="ARBA" id="ARBA00022982"/>
    </source>
</evidence>
<dbReference type="Pfam" id="PF06397">
    <property type="entry name" value="Desulfoferrod_N"/>
    <property type="match status" value="1"/>
</dbReference>
<evidence type="ECO:0000256" key="2">
    <source>
        <dbReference type="ARBA" id="ARBA00011738"/>
    </source>
</evidence>
<gene>
    <name evidence="16" type="ORF">H9874_03770</name>
</gene>
<proteinExistence type="inferred from homology"/>
<evidence type="ECO:0000256" key="3">
    <source>
        <dbReference type="ARBA" id="ARBA00012679"/>
    </source>
</evidence>
<dbReference type="SUPFAM" id="SSF57802">
    <property type="entry name" value="Rubredoxin-like"/>
    <property type="match status" value="1"/>
</dbReference>
<keyword evidence="7" id="KW-0479">Metal-binding</keyword>
<evidence type="ECO:0000256" key="7">
    <source>
        <dbReference type="ARBA" id="ARBA00022723"/>
    </source>
</evidence>
<comment type="similarity">
    <text evidence="1">Belongs to the desulfoferrodoxin family.</text>
</comment>
<evidence type="ECO:0000256" key="10">
    <source>
        <dbReference type="ARBA" id="ARBA00023004"/>
    </source>
</evidence>
<dbReference type="AlphaFoldDB" id="A0A9D1QZW2"/>
<protein>
    <recommendedName>
        <fullName evidence="4">Desulfoferrodoxin</fullName>
        <ecNumber evidence="3">1.15.1.2</ecNumber>
    </recommendedName>
    <alternativeName>
        <fullName evidence="12">Superoxide reductase</fullName>
    </alternativeName>
</protein>
<reference evidence="16" key="2">
    <citation type="submission" date="2021-04" db="EMBL/GenBank/DDBJ databases">
        <authorList>
            <person name="Gilroy R."/>
        </authorList>
    </citation>
    <scope>NUCLEOTIDE SEQUENCE</scope>
    <source>
        <strain evidence="16">ChiSxjej5B17-1746</strain>
    </source>
</reference>
<dbReference type="Gene3D" id="2.60.40.730">
    <property type="entry name" value="SOR catalytic domain"/>
    <property type="match status" value="1"/>
</dbReference>
<keyword evidence="8" id="KW-0249">Electron transport</keyword>
<evidence type="ECO:0000256" key="12">
    <source>
        <dbReference type="ARBA" id="ARBA00031398"/>
    </source>
</evidence>
<evidence type="ECO:0000256" key="5">
    <source>
        <dbReference type="ARBA" id="ARBA00022448"/>
    </source>
</evidence>
<dbReference type="Pfam" id="PF01880">
    <property type="entry name" value="Desulfoferrodox"/>
    <property type="match status" value="1"/>
</dbReference>
<dbReference type="EC" id="1.15.1.2" evidence="3"/>
<comment type="subunit">
    <text evidence="2">Homodimer.</text>
</comment>
<keyword evidence="10" id="KW-0408">Iron</keyword>
<dbReference type="InterPro" id="IPR002742">
    <property type="entry name" value="Desulfoferrodoxin_Fe-bd_dom"/>
</dbReference>
<accession>A0A9D1QZW2</accession>
<dbReference type="InterPro" id="IPR038094">
    <property type="entry name" value="Desulfoferrodoxin_N_sf"/>
</dbReference>
<dbReference type="InterPro" id="IPR036073">
    <property type="entry name" value="Desulfoferrodoxin_Fe-bd_dom_sf"/>
</dbReference>
<keyword evidence="6" id="KW-0216">Detoxification</keyword>
<organism evidence="16 17">
    <name type="scientific">Candidatus Bilophila faecipullorum</name>
    <dbReference type="NCBI Taxonomy" id="2838482"/>
    <lineage>
        <taxon>Bacteria</taxon>
        <taxon>Pseudomonadati</taxon>
        <taxon>Thermodesulfobacteriota</taxon>
        <taxon>Desulfovibrionia</taxon>
        <taxon>Desulfovibrionales</taxon>
        <taxon>Desulfovibrionaceae</taxon>
        <taxon>Bilophila</taxon>
    </lineage>
</organism>
<evidence type="ECO:0000256" key="4">
    <source>
        <dbReference type="ARBA" id="ARBA00014839"/>
    </source>
</evidence>
<dbReference type="GO" id="GO:0050605">
    <property type="term" value="F:superoxide reductase activity"/>
    <property type="evidence" value="ECO:0007669"/>
    <property type="project" value="UniProtKB-EC"/>
</dbReference>
<evidence type="ECO:0000313" key="17">
    <source>
        <dbReference type="Proteomes" id="UP000824264"/>
    </source>
</evidence>
<evidence type="ECO:0000256" key="13">
    <source>
        <dbReference type="ARBA" id="ARBA00047448"/>
    </source>
</evidence>
<comment type="function">
    <text evidence="11">Catalyzes the one-electron reduction of superoxide anion radical to hydrogen peroxide at a nonheme ferrous iron center. Plays a fundamental role in case of oxidative stress via its superoxide detoxification activity.</text>
</comment>
<evidence type="ECO:0000256" key="11">
    <source>
        <dbReference type="ARBA" id="ARBA00024690"/>
    </source>
</evidence>
<feature type="domain" description="Desulfoferrodoxin ferrous iron-binding" evidence="14">
    <location>
        <begin position="46"/>
        <end position="126"/>
    </location>
</feature>
<dbReference type="EMBL" id="DXGI01000132">
    <property type="protein sequence ID" value="HIW78245.1"/>
    <property type="molecule type" value="Genomic_DNA"/>
</dbReference>
<dbReference type="GO" id="GO:0005506">
    <property type="term" value="F:iron ion binding"/>
    <property type="evidence" value="ECO:0007669"/>
    <property type="project" value="InterPro"/>
</dbReference>
<feature type="domain" description="Desulfoferrodoxin N-terminal" evidence="15">
    <location>
        <begin position="4"/>
        <end position="37"/>
    </location>
</feature>
<name>A0A9D1QZW2_9BACT</name>
<dbReference type="CDD" id="cd00974">
    <property type="entry name" value="DSRD"/>
    <property type="match status" value="1"/>
</dbReference>
<keyword evidence="5" id="KW-0813">Transport</keyword>
<evidence type="ECO:0000256" key="6">
    <source>
        <dbReference type="ARBA" id="ARBA00022575"/>
    </source>
</evidence>
<evidence type="ECO:0000313" key="16">
    <source>
        <dbReference type="EMBL" id="HIW78245.1"/>
    </source>
</evidence>
<keyword evidence="9" id="KW-0560">Oxidoreductase</keyword>
<comment type="caution">
    <text evidence="16">The sequence shown here is derived from an EMBL/GenBank/DDBJ whole genome shotgun (WGS) entry which is preliminary data.</text>
</comment>
<evidence type="ECO:0000256" key="1">
    <source>
        <dbReference type="ARBA" id="ARBA00005941"/>
    </source>
</evidence>
<comment type="catalytic activity">
    <reaction evidence="13">
        <text>reduced [rubredoxin] + superoxide + 2 H(+) = oxidized [rubredoxin] + H2O2</text>
        <dbReference type="Rhea" id="RHEA:21324"/>
        <dbReference type="Rhea" id="RHEA-COMP:10302"/>
        <dbReference type="Rhea" id="RHEA-COMP:10303"/>
        <dbReference type="ChEBI" id="CHEBI:15378"/>
        <dbReference type="ChEBI" id="CHEBI:16240"/>
        <dbReference type="ChEBI" id="CHEBI:18421"/>
        <dbReference type="ChEBI" id="CHEBI:29033"/>
        <dbReference type="ChEBI" id="CHEBI:29034"/>
        <dbReference type="EC" id="1.15.1.2"/>
    </reaction>
</comment>